<proteinExistence type="predicted"/>
<name>A0ABP4P019_9ACTN</name>
<evidence type="ECO:0008006" key="3">
    <source>
        <dbReference type="Google" id="ProtNLM"/>
    </source>
</evidence>
<reference evidence="2" key="1">
    <citation type="journal article" date="2019" name="Int. J. Syst. Evol. Microbiol.">
        <title>The Global Catalogue of Microorganisms (GCM) 10K type strain sequencing project: providing services to taxonomists for standard genome sequencing and annotation.</title>
        <authorList>
            <consortium name="The Broad Institute Genomics Platform"/>
            <consortium name="The Broad Institute Genome Sequencing Center for Infectious Disease"/>
            <person name="Wu L."/>
            <person name="Ma J."/>
        </authorList>
    </citation>
    <scope>NUCLEOTIDE SEQUENCE [LARGE SCALE GENOMIC DNA]</scope>
    <source>
        <strain evidence="2">JCM 14969</strain>
    </source>
</reference>
<gene>
    <name evidence="1" type="ORF">GCM10009789_23090</name>
</gene>
<comment type="caution">
    <text evidence="1">The sequence shown here is derived from an EMBL/GenBank/DDBJ whole genome shotgun (WGS) entry which is preliminary data.</text>
</comment>
<accession>A0ABP4P019</accession>
<organism evidence="1 2">
    <name type="scientific">Kribbella sancticallisti</name>
    <dbReference type="NCBI Taxonomy" id="460087"/>
    <lineage>
        <taxon>Bacteria</taxon>
        <taxon>Bacillati</taxon>
        <taxon>Actinomycetota</taxon>
        <taxon>Actinomycetes</taxon>
        <taxon>Propionibacteriales</taxon>
        <taxon>Kribbellaceae</taxon>
        <taxon>Kribbella</taxon>
    </lineage>
</organism>
<dbReference type="EMBL" id="BAAAOS010000018">
    <property type="protein sequence ID" value="GAA1569019.1"/>
    <property type="molecule type" value="Genomic_DNA"/>
</dbReference>
<sequence length="114" mass="12961">MRLNELLGRQVVDPEGRRIGGVADVRLIQDGPLQPSMQAAFRVDGLIVVEKRATKLFGYERHVGPALLRGLVHRRLGTVWYLPWQHVGRISDGVVETRSGREHLIPLEEMPRHQ</sequence>
<evidence type="ECO:0000313" key="1">
    <source>
        <dbReference type="EMBL" id="GAA1569019.1"/>
    </source>
</evidence>
<protein>
    <recommendedName>
        <fullName evidence="3">PRC-barrel domain-containing protein</fullName>
    </recommendedName>
</protein>
<dbReference type="RefSeq" id="WP_344212775.1">
    <property type="nucleotide sequence ID" value="NZ_BAAAOS010000018.1"/>
</dbReference>
<dbReference type="Proteomes" id="UP001500393">
    <property type="component" value="Unassembled WGS sequence"/>
</dbReference>
<keyword evidence="2" id="KW-1185">Reference proteome</keyword>
<evidence type="ECO:0000313" key="2">
    <source>
        <dbReference type="Proteomes" id="UP001500393"/>
    </source>
</evidence>